<evidence type="ECO:0000313" key="12">
    <source>
        <dbReference type="Proteomes" id="UP000322791"/>
    </source>
</evidence>
<proteinExistence type="inferred from homology"/>
<dbReference type="InterPro" id="IPR008332">
    <property type="entry name" value="MethylG_MeTrfase_N"/>
</dbReference>
<evidence type="ECO:0000256" key="5">
    <source>
        <dbReference type="ARBA" id="ARBA00022763"/>
    </source>
</evidence>
<comment type="miscellaneous">
    <text evidence="8">This enzyme catalyzes only one turnover and therefore is not strictly catalytic. According to one definition, an enzyme is a biocatalyst that acts repeatedly and over many reaction cycles.</text>
</comment>
<keyword evidence="4 8" id="KW-0808">Transferase</keyword>
<dbReference type="FunFam" id="1.10.10.10:FF:000337">
    <property type="entry name" value="Methylated-DNA--protein-cysteine methyltransferase"/>
    <property type="match status" value="1"/>
</dbReference>
<dbReference type="HAMAP" id="MF_00772">
    <property type="entry name" value="OGT"/>
    <property type="match status" value="1"/>
</dbReference>
<evidence type="ECO:0000313" key="11">
    <source>
        <dbReference type="EMBL" id="TYZ13504.1"/>
    </source>
</evidence>
<dbReference type="InterPro" id="IPR036631">
    <property type="entry name" value="MGMT_N_sf"/>
</dbReference>
<evidence type="ECO:0000259" key="10">
    <source>
        <dbReference type="Pfam" id="PF02870"/>
    </source>
</evidence>
<dbReference type="Pfam" id="PF01035">
    <property type="entry name" value="DNA_binding_1"/>
    <property type="match status" value="1"/>
</dbReference>
<dbReference type="PANTHER" id="PTHR10815:SF5">
    <property type="entry name" value="METHYLATED-DNA--PROTEIN-CYSTEINE METHYLTRANSFERASE"/>
    <property type="match status" value="1"/>
</dbReference>
<dbReference type="InterPro" id="IPR036217">
    <property type="entry name" value="MethylDNA_cys_MeTrfase_DNAb"/>
</dbReference>
<feature type="domain" description="Methylguanine DNA methyltransferase ribonuclease-like" evidence="10">
    <location>
        <begin position="7"/>
        <end position="72"/>
    </location>
</feature>
<dbReference type="InterPro" id="IPR001497">
    <property type="entry name" value="MethylDNA_cys_MeTrfase_AS"/>
</dbReference>
<evidence type="ECO:0000256" key="8">
    <source>
        <dbReference type="HAMAP-Rule" id="MF_00772"/>
    </source>
</evidence>
<dbReference type="SUPFAM" id="SSF53155">
    <property type="entry name" value="Methylated DNA-protein cysteine methyltransferase domain"/>
    <property type="match status" value="1"/>
</dbReference>
<dbReference type="Gene3D" id="1.10.10.10">
    <property type="entry name" value="Winged helix-like DNA-binding domain superfamily/Winged helix DNA-binding domain"/>
    <property type="match status" value="1"/>
</dbReference>
<dbReference type="InterPro" id="IPR014048">
    <property type="entry name" value="MethylDNA_cys_MeTrfase_DNA-bd"/>
</dbReference>
<keyword evidence="12" id="KW-1185">Reference proteome</keyword>
<accession>A0A5D6VG47</accession>
<evidence type="ECO:0000256" key="7">
    <source>
        <dbReference type="ARBA" id="ARBA00049348"/>
    </source>
</evidence>
<evidence type="ECO:0000256" key="4">
    <source>
        <dbReference type="ARBA" id="ARBA00022679"/>
    </source>
</evidence>
<keyword evidence="2 8" id="KW-0963">Cytoplasm</keyword>
<sequence>MASLACASLVSPVGLLELRGSEAGLQAVEFVRLPTEPATSTPPREVATCLKPAYEQLRAYFGRELRDFDLTYDPALGTEFQRQVWQQLTYIPYGQTISYLTVAHRLGNPLAVRAVGAANGQNPLAIVVPCHRVIGANGRLTGYAGGLMRKKWLLDFEQPPRQTTLF</sequence>
<evidence type="ECO:0000256" key="3">
    <source>
        <dbReference type="ARBA" id="ARBA00022603"/>
    </source>
</evidence>
<comment type="similarity">
    <text evidence="8">Belongs to the MGMT family.</text>
</comment>
<protein>
    <recommendedName>
        <fullName evidence="8">Methylated-DNA--protein-cysteine methyltransferase</fullName>
        <ecNumber evidence="8">2.1.1.63</ecNumber>
    </recommendedName>
    <alternativeName>
        <fullName evidence="8">6-O-methylguanine-DNA methyltransferase</fullName>
        <shortName evidence="8">MGMT</shortName>
    </alternativeName>
    <alternativeName>
        <fullName evidence="8">O-6-methylguanine-DNA-alkyltransferase</fullName>
    </alternativeName>
</protein>
<gene>
    <name evidence="11" type="ORF">FY528_03590</name>
</gene>
<dbReference type="GO" id="GO:0003908">
    <property type="term" value="F:methylated-DNA-[protein]-cysteine S-methyltransferase activity"/>
    <property type="evidence" value="ECO:0007669"/>
    <property type="project" value="UniProtKB-UniRule"/>
</dbReference>
<name>A0A5D6VG47_9BACT</name>
<keyword evidence="3 8" id="KW-0489">Methyltransferase</keyword>
<feature type="domain" description="Methylated-DNA-[protein]-cysteine S-methyltransferase DNA binding" evidence="9">
    <location>
        <begin position="79"/>
        <end position="158"/>
    </location>
</feature>
<dbReference type="InterPro" id="IPR023546">
    <property type="entry name" value="MGMT"/>
</dbReference>
<evidence type="ECO:0000256" key="6">
    <source>
        <dbReference type="ARBA" id="ARBA00023204"/>
    </source>
</evidence>
<dbReference type="EMBL" id="VTHL01000002">
    <property type="protein sequence ID" value="TYZ13504.1"/>
    <property type="molecule type" value="Genomic_DNA"/>
</dbReference>
<reference evidence="11 12" key="1">
    <citation type="submission" date="2019-08" db="EMBL/GenBank/DDBJ databases">
        <authorList>
            <person name="Seo M.-J."/>
        </authorList>
    </citation>
    <scope>NUCLEOTIDE SEQUENCE [LARGE SCALE GENOMIC DNA]</scope>
    <source>
        <strain evidence="11 12">KIGAM108</strain>
    </source>
</reference>
<dbReference type="SUPFAM" id="SSF46767">
    <property type="entry name" value="Methylated DNA-protein cysteine methyltransferase, C-terminal domain"/>
    <property type="match status" value="1"/>
</dbReference>
<feature type="active site" description="Nucleophile; methyl group acceptor" evidence="8">
    <location>
        <position position="130"/>
    </location>
</feature>
<comment type="catalytic activity">
    <reaction evidence="7 8">
        <text>a 6-O-methyl-2'-deoxyguanosine in DNA + L-cysteinyl-[protein] = S-methyl-L-cysteinyl-[protein] + a 2'-deoxyguanosine in DNA</text>
        <dbReference type="Rhea" id="RHEA:24000"/>
        <dbReference type="Rhea" id="RHEA-COMP:10131"/>
        <dbReference type="Rhea" id="RHEA-COMP:10132"/>
        <dbReference type="Rhea" id="RHEA-COMP:11367"/>
        <dbReference type="Rhea" id="RHEA-COMP:11368"/>
        <dbReference type="ChEBI" id="CHEBI:29950"/>
        <dbReference type="ChEBI" id="CHEBI:82612"/>
        <dbReference type="ChEBI" id="CHEBI:85445"/>
        <dbReference type="ChEBI" id="CHEBI:85448"/>
        <dbReference type="EC" id="2.1.1.63"/>
    </reaction>
</comment>
<comment type="caution">
    <text evidence="11">The sequence shown here is derived from an EMBL/GenBank/DDBJ whole genome shotgun (WGS) entry which is preliminary data.</text>
</comment>
<comment type="catalytic activity">
    <reaction evidence="1 8">
        <text>a 4-O-methyl-thymidine in DNA + L-cysteinyl-[protein] = a thymidine in DNA + S-methyl-L-cysteinyl-[protein]</text>
        <dbReference type="Rhea" id="RHEA:53428"/>
        <dbReference type="Rhea" id="RHEA-COMP:10131"/>
        <dbReference type="Rhea" id="RHEA-COMP:10132"/>
        <dbReference type="Rhea" id="RHEA-COMP:13555"/>
        <dbReference type="Rhea" id="RHEA-COMP:13556"/>
        <dbReference type="ChEBI" id="CHEBI:29950"/>
        <dbReference type="ChEBI" id="CHEBI:82612"/>
        <dbReference type="ChEBI" id="CHEBI:137386"/>
        <dbReference type="ChEBI" id="CHEBI:137387"/>
        <dbReference type="EC" id="2.1.1.63"/>
    </reaction>
</comment>
<dbReference type="PROSITE" id="PS00374">
    <property type="entry name" value="MGMT"/>
    <property type="match status" value="1"/>
</dbReference>
<dbReference type="PANTHER" id="PTHR10815">
    <property type="entry name" value="METHYLATED-DNA--PROTEIN-CYSTEINE METHYLTRANSFERASE"/>
    <property type="match status" value="1"/>
</dbReference>
<dbReference type="Proteomes" id="UP000322791">
    <property type="component" value="Unassembled WGS sequence"/>
</dbReference>
<evidence type="ECO:0000259" key="9">
    <source>
        <dbReference type="Pfam" id="PF01035"/>
    </source>
</evidence>
<dbReference type="EC" id="2.1.1.63" evidence="8"/>
<dbReference type="CDD" id="cd06445">
    <property type="entry name" value="ATase"/>
    <property type="match status" value="1"/>
</dbReference>
<dbReference type="AlphaFoldDB" id="A0A5D6VG47"/>
<comment type="function">
    <text evidence="8">Involved in the cellular defense against the biological effects of O6-methylguanine (O6-MeG) and O4-methylthymine (O4-MeT) in DNA. Repairs the methylated nucleobase in DNA by stoichiometrically transferring the methyl group to a cysteine residue in the enzyme. This is a suicide reaction: the enzyme is irreversibly inactivated.</text>
</comment>
<dbReference type="Pfam" id="PF02870">
    <property type="entry name" value="Methyltransf_1N"/>
    <property type="match status" value="1"/>
</dbReference>
<keyword evidence="5 8" id="KW-0227">DNA damage</keyword>
<organism evidence="11 12">
    <name type="scientific">Hymenobacter lutimineralis</name>
    <dbReference type="NCBI Taxonomy" id="2606448"/>
    <lineage>
        <taxon>Bacteria</taxon>
        <taxon>Pseudomonadati</taxon>
        <taxon>Bacteroidota</taxon>
        <taxon>Cytophagia</taxon>
        <taxon>Cytophagales</taxon>
        <taxon>Hymenobacteraceae</taxon>
        <taxon>Hymenobacter</taxon>
    </lineage>
</organism>
<dbReference type="InterPro" id="IPR036388">
    <property type="entry name" value="WH-like_DNA-bd_sf"/>
</dbReference>
<comment type="subcellular location">
    <subcellularLocation>
        <location evidence="8">Cytoplasm</location>
    </subcellularLocation>
</comment>
<evidence type="ECO:0000256" key="1">
    <source>
        <dbReference type="ARBA" id="ARBA00001286"/>
    </source>
</evidence>
<dbReference type="Gene3D" id="3.30.160.70">
    <property type="entry name" value="Methylated DNA-protein cysteine methyltransferase domain"/>
    <property type="match status" value="1"/>
</dbReference>
<dbReference type="GO" id="GO:0006307">
    <property type="term" value="P:DNA alkylation repair"/>
    <property type="evidence" value="ECO:0007669"/>
    <property type="project" value="UniProtKB-UniRule"/>
</dbReference>
<evidence type="ECO:0000256" key="2">
    <source>
        <dbReference type="ARBA" id="ARBA00022490"/>
    </source>
</evidence>
<dbReference type="RefSeq" id="WP_149069619.1">
    <property type="nucleotide sequence ID" value="NZ_VTHL01000002.1"/>
</dbReference>
<dbReference type="GO" id="GO:0032259">
    <property type="term" value="P:methylation"/>
    <property type="evidence" value="ECO:0007669"/>
    <property type="project" value="UniProtKB-KW"/>
</dbReference>
<dbReference type="NCBIfam" id="TIGR00589">
    <property type="entry name" value="ogt"/>
    <property type="match status" value="1"/>
</dbReference>
<keyword evidence="6 8" id="KW-0234">DNA repair</keyword>
<dbReference type="GO" id="GO:0005737">
    <property type="term" value="C:cytoplasm"/>
    <property type="evidence" value="ECO:0007669"/>
    <property type="project" value="UniProtKB-SubCell"/>
</dbReference>